<dbReference type="Gene3D" id="1.10.510.10">
    <property type="entry name" value="Transferase(Phosphotransferase) domain 1"/>
    <property type="match status" value="1"/>
</dbReference>
<dbReference type="GO" id="GO:0006897">
    <property type="term" value="P:endocytosis"/>
    <property type="evidence" value="ECO:0000318"/>
    <property type="project" value="GO_Central"/>
</dbReference>
<keyword evidence="6" id="KW-1185">Reference proteome</keyword>
<dbReference type="eggNOG" id="KOG1164">
    <property type="taxonomic scope" value="Eukaryota"/>
</dbReference>
<dbReference type="AlphaFoldDB" id="A0D3I9"/>
<accession>A0D3I9</accession>
<sequence length="492" mass="58145">MTIDTIFKKIGTLILQVMITGKFSKGEKQQGELKSVKLWIKKIIYNQVQQLRGDSNCSRRQGVVALGLFTQLMIQRRRNIAQRNLKILILKQLKAINGFPELIHYGKDSQYQYYICTLLGENLEVLLQKCGGKFTLQTVLQLSIQLIDRLEVFHSMNFIHRDIKPENFLISKEDTSLVYLIDFGLSKYYRVTDGRHIEFTQKTGVIGTARYASINTLQWMEQSRRDDLESLGYMLIYLVKGELPWSNVKAADKDDKYEQILQIKMGLSLNQLCFNLPKCFIHYFQHVKSLLFQQQPNYSHLRNLFEKQLLEYDHQLYDWELKTIEKQQQQELYIDPNSIPDIRLQNELDVVPPVDEEGQVIRLKQEHQHHVKFMKELHEKYYDHNSYKQNQQIQLQKVTSIEHISEATSKQNNYQTSNHTLIQIESQPHILNSVPQFSKRKDSKSYTSFKQSQEHKENRKFRQSNDDYDLEMANEEAANFDQNNLEVNYFSK</sequence>
<reference evidence="5 6" key="1">
    <citation type="journal article" date="2006" name="Nature">
        <title>Global trends of whole-genome duplications revealed by the ciliate Paramecium tetraurelia.</title>
        <authorList>
            <consortium name="Genoscope"/>
            <person name="Aury J.-M."/>
            <person name="Jaillon O."/>
            <person name="Duret L."/>
            <person name="Noel B."/>
            <person name="Jubin C."/>
            <person name="Porcel B.M."/>
            <person name="Segurens B."/>
            <person name="Daubin V."/>
            <person name="Anthouard V."/>
            <person name="Aiach N."/>
            <person name="Arnaiz O."/>
            <person name="Billaut A."/>
            <person name="Beisson J."/>
            <person name="Blanc I."/>
            <person name="Bouhouche K."/>
            <person name="Camara F."/>
            <person name="Duharcourt S."/>
            <person name="Guigo R."/>
            <person name="Gogendeau D."/>
            <person name="Katinka M."/>
            <person name="Keller A.-M."/>
            <person name="Kissmehl R."/>
            <person name="Klotz C."/>
            <person name="Koll F."/>
            <person name="Le Moue A."/>
            <person name="Lepere C."/>
            <person name="Malinsky S."/>
            <person name="Nowacki M."/>
            <person name="Nowak J.K."/>
            <person name="Plattner H."/>
            <person name="Poulain J."/>
            <person name="Ruiz F."/>
            <person name="Serrano V."/>
            <person name="Zagulski M."/>
            <person name="Dessen P."/>
            <person name="Betermier M."/>
            <person name="Weissenbach J."/>
            <person name="Scarpelli C."/>
            <person name="Schachter V."/>
            <person name="Sperling L."/>
            <person name="Meyer E."/>
            <person name="Cohen J."/>
            <person name="Wincker P."/>
        </authorList>
    </citation>
    <scope>NUCLEOTIDE SEQUENCE [LARGE SCALE GENOMIC DNA]</scope>
    <source>
        <strain evidence="5 6">Stock d4-2</strain>
    </source>
</reference>
<evidence type="ECO:0000256" key="3">
    <source>
        <dbReference type="SAM" id="MobiDB-lite"/>
    </source>
</evidence>
<dbReference type="CDD" id="cd14016">
    <property type="entry name" value="STKc_CK1"/>
    <property type="match status" value="1"/>
</dbReference>
<gene>
    <name evidence="5" type="ORF">GSPATT00013094001</name>
</gene>
<evidence type="ECO:0000256" key="2">
    <source>
        <dbReference type="ARBA" id="ARBA00023860"/>
    </source>
</evidence>
<feature type="region of interest" description="Disordered" evidence="3">
    <location>
        <begin position="437"/>
        <end position="465"/>
    </location>
</feature>
<dbReference type="GO" id="GO:0005634">
    <property type="term" value="C:nucleus"/>
    <property type="evidence" value="ECO:0000318"/>
    <property type="project" value="GO_Central"/>
</dbReference>
<name>A0D3I9_PARTE</name>
<dbReference type="KEGG" id="ptm:GSPATT00013094001"/>
<dbReference type="InterPro" id="IPR050235">
    <property type="entry name" value="CK1_Ser-Thr_kinase"/>
</dbReference>
<dbReference type="STRING" id="5888.A0D3I9"/>
<dbReference type="GO" id="GO:0007165">
    <property type="term" value="P:signal transduction"/>
    <property type="evidence" value="ECO:0000318"/>
    <property type="project" value="GO_Central"/>
</dbReference>
<evidence type="ECO:0000313" key="5">
    <source>
        <dbReference type="EMBL" id="CAK77606.1"/>
    </source>
</evidence>
<dbReference type="HOGENOM" id="CLU_019279_2_7_1"/>
<dbReference type="InterPro" id="IPR011009">
    <property type="entry name" value="Kinase-like_dom_sf"/>
</dbReference>
<dbReference type="EC" id="2.7.11.1" evidence="1"/>
<dbReference type="OrthoDB" id="5979581at2759"/>
<feature type="domain" description="Protein kinase" evidence="4">
    <location>
        <begin position="12"/>
        <end position="317"/>
    </location>
</feature>
<dbReference type="InParanoid" id="A0D3I9"/>
<dbReference type="SMART" id="SM00220">
    <property type="entry name" value="S_TKc"/>
    <property type="match status" value="1"/>
</dbReference>
<dbReference type="InterPro" id="IPR008271">
    <property type="entry name" value="Ser/Thr_kinase_AS"/>
</dbReference>
<dbReference type="GO" id="GO:0005737">
    <property type="term" value="C:cytoplasm"/>
    <property type="evidence" value="ECO:0000318"/>
    <property type="project" value="GO_Central"/>
</dbReference>
<protein>
    <recommendedName>
        <fullName evidence="2">Casein kinase I</fullName>
        <ecNumber evidence="1">2.7.11.1</ecNumber>
    </recommendedName>
</protein>
<dbReference type="Pfam" id="PF00069">
    <property type="entry name" value="Pkinase"/>
    <property type="match status" value="1"/>
</dbReference>
<evidence type="ECO:0000256" key="1">
    <source>
        <dbReference type="ARBA" id="ARBA00012513"/>
    </source>
</evidence>
<dbReference type="InterPro" id="IPR000719">
    <property type="entry name" value="Prot_kinase_dom"/>
</dbReference>
<dbReference type="GeneID" id="5030788"/>
<dbReference type="PROSITE" id="PS50011">
    <property type="entry name" value="PROTEIN_KINASE_DOM"/>
    <property type="match status" value="1"/>
</dbReference>
<evidence type="ECO:0000259" key="4">
    <source>
        <dbReference type="PROSITE" id="PS50011"/>
    </source>
</evidence>
<proteinExistence type="predicted"/>
<dbReference type="PANTHER" id="PTHR11909">
    <property type="entry name" value="CASEIN KINASE-RELATED"/>
    <property type="match status" value="1"/>
</dbReference>
<dbReference type="GO" id="GO:0004674">
    <property type="term" value="F:protein serine/threonine kinase activity"/>
    <property type="evidence" value="ECO:0000318"/>
    <property type="project" value="GO_Central"/>
</dbReference>
<dbReference type="Proteomes" id="UP000000600">
    <property type="component" value="Unassembled WGS sequence"/>
</dbReference>
<dbReference type="OMA" id="DDKYEQI"/>
<evidence type="ECO:0000313" key="6">
    <source>
        <dbReference type="Proteomes" id="UP000000600"/>
    </source>
</evidence>
<organism evidence="5 6">
    <name type="scientific">Paramecium tetraurelia</name>
    <dbReference type="NCBI Taxonomy" id="5888"/>
    <lineage>
        <taxon>Eukaryota</taxon>
        <taxon>Sar</taxon>
        <taxon>Alveolata</taxon>
        <taxon>Ciliophora</taxon>
        <taxon>Intramacronucleata</taxon>
        <taxon>Oligohymenophorea</taxon>
        <taxon>Peniculida</taxon>
        <taxon>Parameciidae</taxon>
        <taxon>Paramecium</taxon>
    </lineage>
</organism>
<dbReference type="EMBL" id="CT868274">
    <property type="protein sequence ID" value="CAK77606.1"/>
    <property type="molecule type" value="Genomic_DNA"/>
</dbReference>
<dbReference type="RefSeq" id="XP_001445003.1">
    <property type="nucleotide sequence ID" value="XM_001444966.1"/>
</dbReference>
<dbReference type="SUPFAM" id="SSF56112">
    <property type="entry name" value="Protein kinase-like (PK-like)"/>
    <property type="match status" value="1"/>
</dbReference>
<dbReference type="PROSITE" id="PS00108">
    <property type="entry name" value="PROTEIN_KINASE_ST"/>
    <property type="match status" value="1"/>
</dbReference>
<dbReference type="GO" id="GO:0005524">
    <property type="term" value="F:ATP binding"/>
    <property type="evidence" value="ECO:0007669"/>
    <property type="project" value="InterPro"/>
</dbReference>